<feature type="domain" description="Phasin" evidence="1">
    <location>
        <begin position="11"/>
        <end position="107"/>
    </location>
</feature>
<evidence type="ECO:0000259" key="1">
    <source>
        <dbReference type="Pfam" id="PF09361"/>
    </source>
</evidence>
<dbReference type="EMBL" id="CP018889">
    <property type="protein sequence ID" value="AUI67939.2"/>
    <property type="molecule type" value="Genomic_DNA"/>
</dbReference>
<gene>
    <name evidence="2" type="primary">phaP</name>
    <name evidence="2" type="ORF">BLE401_03970</name>
</gene>
<protein>
    <submittedName>
        <fullName evidence="2">TIGR01841 family phasin</fullName>
    </submittedName>
</protein>
<dbReference type="Proteomes" id="UP000234271">
    <property type="component" value="Chromosome"/>
</dbReference>
<dbReference type="InterPro" id="IPR018968">
    <property type="entry name" value="Phasin"/>
</dbReference>
<organism evidence="2 3">
    <name type="scientific">Beggiatoa leptomitoformis</name>
    <dbReference type="NCBI Taxonomy" id="288004"/>
    <lineage>
        <taxon>Bacteria</taxon>
        <taxon>Pseudomonadati</taxon>
        <taxon>Pseudomonadota</taxon>
        <taxon>Gammaproteobacteria</taxon>
        <taxon>Thiotrichales</taxon>
        <taxon>Thiotrichaceae</taxon>
        <taxon>Beggiatoa</taxon>
    </lineage>
</organism>
<accession>A0A2N9YBY2</accession>
<keyword evidence="3" id="KW-1185">Reference proteome</keyword>
<evidence type="ECO:0000313" key="3">
    <source>
        <dbReference type="Proteomes" id="UP000234271"/>
    </source>
</evidence>
<dbReference type="Pfam" id="PF09361">
    <property type="entry name" value="Phasin_2"/>
    <property type="match status" value="1"/>
</dbReference>
<dbReference type="AlphaFoldDB" id="A0A2N9YBY2"/>
<sequence>MECIMKEQMKKWVDLNKSNVAIVQKLADINTNLVTALLRQQMDVMSIYADNSVKQIQALGEVKRVQDVFAIQAEATQELNKKVLNNARVTVEILVDSKSQIASLVEGSIKSVSAFNPLAKAA</sequence>
<reference evidence="3" key="1">
    <citation type="submission" date="2016-12" db="EMBL/GenBank/DDBJ databases">
        <title>Complete Genome Sequence of Beggiatoa leptomitiformis D-401.</title>
        <authorList>
            <person name="Fomenkov A."/>
            <person name="Vincze T."/>
            <person name="Grabovich M."/>
            <person name="Anton B.P."/>
            <person name="Dubinina G."/>
            <person name="Orlova M."/>
            <person name="Belousova E."/>
            <person name="Roberts R.J."/>
        </authorList>
    </citation>
    <scope>NUCLEOTIDE SEQUENCE [LARGE SCALE GENOMIC DNA]</scope>
    <source>
        <strain evidence="3">D-401</strain>
    </source>
</reference>
<proteinExistence type="predicted"/>
<dbReference type="NCBIfam" id="TIGR01841">
    <property type="entry name" value="phasin"/>
    <property type="match status" value="1"/>
</dbReference>
<evidence type="ECO:0000313" key="2">
    <source>
        <dbReference type="EMBL" id="AUI67939.2"/>
    </source>
</evidence>
<dbReference type="InterPro" id="IPR010127">
    <property type="entry name" value="Phasin_subfam-1"/>
</dbReference>
<name>A0A2N9YBY2_9GAMM</name>